<dbReference type="InterPro" id="IPR008972">
    <property type="entry name" value="Cupredoxin"/>
</dbReference>
<sequence length="120" mass="13621">MVYDLRNGLKTDELFLDYVLPNTILMNGKAPFKHPKGQSYESFTVTKGKTYQFRISNVGTELSLNFRIQNHQLVLVETEGSYANQITLDSLDVYVGQSYSVLVTANQNDLLAVTNHFQLK</sequence>
<comment type="caution">
    <text evidence="2">The sequence shown here is derived from an EMBL/GenBank/DDBJ whole genome shotgun (WGS) entry which is preliminary data.</text>
</comment>
<dbReference type="GO" id="GO:0016491">
    <property type="term" value="F:oxidoreductase activity"/>
    <property type="evidence" value="ECO:0007669"/>
    <property type="project" value="TreeGrafter"/>
</dbReference>
<dbReference type="AlphaFoldDB" id="A0AAP0J085"/>
<accession>A0AAP0J085</accession>
<name>A0AAP0J085_9MAGN</name>
<dbReference type="Gene3D" id="2.60.40.420">
    <property type="entry name" value="Cupredoxins - blue copper proteins"/>
    <property type="match status" value="1"/>
</dbReference>
<evidence type="ECO:0000259" key="1">
    <source>
        <dbReference type="Pfam" id="PF00394"/>
    </source>
</evidence>
<dbReference type="InterPro" id="IPR001117">
    <property type="entry name" value="Cu-oxidase_2nd"/>
</dbReference>
<dbReference type="Pfam" id="PF00394">
    <property type="entry name" value="Cu-oxidase"/>
    <property type="match status" value="1"/>
</dbReference>
<dbReference type="GO" id="GO:0005886">
    <property type="term" value="C:plasma membrane"/>
    <property type="evidence" value="ECO:0007669"/>
    <property type="project" value="TreeGrafter"/>
</dbReference>
<organism evidence="2 3">
    <name type="scientific">Stephania japonica</name>
    <dbReference type="NCBI Taxonomy" id="461633"/>
    <lineage>
        <taxon>Eukaryota</taxon>
        <taxon>Viridiplantae</taxon>
        <taxon>Streptophyta</taxon>
        <taxon>Embryophyta</taxon>
        <taxon>Tracheophyta</taxon>
        <taxon>Spermatophyta</taxon>
        <taxon>Magnoliopsida</taxon>
        <taxon>Ranunculales</taxon>
        <taxon>Menispermaceae</taxon>
        <taxon>Menispermoideae</taxon>
        <taxon>Cissampelideae</taxon>
        <taxon>Stephania</taxon>
    </lineage>
</organism>
<dbReference type="PANTHER" id="PTHR11709">
    <property type="entry name" value="MULTI-COPPER OXIDASE"/>
    <property type="match status" value="1"/>
</dbReference>
<dbReference type="InterPro" id="IPR045087">
    <property type="entry name" value="Cu-oxidase_fam"/>
</dbReference>
<dbReference type="Proteomes" id="UP001417504">
    <property type="component" value="Unassembled WGS sequence"/>
</dbReference>
<keyword evidence="3" id="KW-1185">Reference proteome</keyword>
<evidence type="ECO:0000313" key="2">
    <source>
        <dbReference type="EMBL" id="KAK9124113.1"/>
    </source>
</evidence>
<reference evidence="2 3" key="1">
    <citation type="submission" date="2024-01" db="EMBL/GenBank/DDBJ databases">
        <title>Genome assemblies of Stephania.</title>
        <authorList>
            <person name="Yang L."/>
        </authorList>
    </citation>
    <scope>NUCLEOTIDE SEQUENCE [LARGE SCALE GENOMIC DNA]</scope>
    <source>
        <strain evidence="2">QJT</strain>
        <tissue evidence="2">Leaf</tissue>
    </source>
</reference>
<proteinExistence type="predicted"/>
<feature type="domain" description="Plastocyanin-like" evidence="1">
    <location>
        <begin position="11"/>
        <end position="108"/>
    </location>
</feature>
<protein>
    <recommendedName>
        <fullName evidence="1">Plastocyanin-like domain-containing protein</fullName>
    </recommendedName>
</protein>
<dbReference type="SUPFAM" id="SSF49503">
    <property type="entry name" value="Cupredoxins"/>
    <property type="match status" value="1"/>
</dbReference>
<dbReference type="PANTHER" id="PTHR11709:SF311">
    <property type="entry name" value="MONOCOPPER OXIDASE-LIKE PROTEIN SKU5"/>
    <property type="match status" value="1"/>
</dbReference>
<dbReference type="EMBL" id="JBBNAE010000005">
    <property type="protein sequence ID" value="KAK9124113.1"/>
    <property type="molecule type" value="Genomic_DNA"/>
</dbReference>
<evidence type="ECO:0000313" key="3">
    <source>
        <dbReference type="Proteomes" id="UP001417504"/>
    </source>
</evidence>
<gene>
    <name evidence="2" type="ORF">Sjap_013715</name>
</gene>